<dbReference type="SMART" id="SM00454">
    <property type="entry name" value="SAM"/>
    <property type="match status" value="1"/>
</dbReference>
<dbReference type="eggNOG" id="KOG2128">
    <property type="taxonomic scope" value="Eukaryota"/>
</dbReference>
<evidence type="ECO:0000313" key="6">
    <source>
        <dbReference type="EnsemblMetazoa" id="Aqu2.1.41642_001"/>
    </source>
</evidence>
<dbReference type="KEGG" id="aqu:109589532"/>
<evidence type="ECO:0000256" key="2">
    <source>
        <dbReference type="SAM" id="MobiDB-lite"/>
    </source>
</evidence>
<dbReference type="PROSITE" id="PS50001">
    <property type="entry name" value="SH2"/>
    <property type="match status" value="2"/>
</dbReference>
<dbReference type="InterPro" id="IPR001660">
    <property type="entry name" value="SAM"/>
</dbReference>
<evidence type="ECO:0000259" key="3">
    <source>
        <dbReference type="PROSITE" id="PS50001"/>
    </source>
</evidence>
<feature type="domain" description="SH2" evidence="3">
    <location>
        <begin position="345"/>
        <end position="437"/>
    </location>
</feature>
<organism evidence="6">
    <name type="scientific">Amphimedon queenslandica</name>
    <name type="common">Sponge</name>
    <dbReference type="NCBI Taxonomy" id="400682"/>
    <lineage>
        <taxon>Eukaryota</taxon>
        <taxon>Metazoa</taxon>
        <taxon>Porifera</taxon>
        <taxon>Demospongiae</taxon>
        <taxon>Heteroscleromorpha</taxon>
        <taxon>Haplosclerida</taxon>
        <taxon>Niphatidae</taxon>
        <taxon>Amphimedon</taxon>
    </lineage>
</organism>
<evidence type="ECO:0000256" key="1">
    <source>
        <dbReference type="PROSITE-ProRule" id="PRU00191"/>
    </source>
</evidence>
<sequence length="772" mass="87172">MERRSLHEAEKSAAYDYLCRLDEAKRWIESIISEDLPPVTEFEDVISNGVYLCKLGMKLLPNNPEWKKVYDLDQTKFRERGLDFRHTDNINFFLNCLPKLGLPKVFYPCVTDIFEKKNPMKLTYCLHALCHLLKQQGKVDMALSSAAVANGSPRFTENELKSANQTLRNGEGVPSFEVIDRLVQEELQYTNIEIFNEQVVEEEPLQQSSPTLPTPKTPATDDDESDDDLFDDPKYIQMAGGTMVAQPSSPVFEMGPLLQNLKCHGVGIVATLYPCTSDRTSNGSDEFNKALYNINCCVEAGSPLETLRSLQKPAGNLPFPYLEAEDYQLALEQEKKEGFPQKTIVVYSGLHRQLCDSLLDKMRPGAYLLRESTTLSDRDFVFSFRNEIGIKHWKLNVSEDGKFTWGKGNKTFSSLESFIQYFVSALAKVTKLYIYPGTTFMLQLSQSSLTTEQHKSIQSLKTPPNLLTYGQLVYVINDVNSRIRRQRATTTRERDNTGGSSKASPAVARRETKQKLEQGPVPANPLNKVNLELIDDDPWNNSLLFSVSRSKAEDLLDTEGYPGSFLVRPSEKVPGDYALAFRTRNEIRHWKIVKSNHKYYVHPRPNSYSSVADIVQHFRDAVGAETGLVMSPLRPRKNEPPPVEKKNSVDNSAIHVHALDDRSVTPPPLPPLPHKPDYRQSETMNVLPTPSLSRLNPANITSWSTDDVATWLCQQGLGQFSPIFIENCVDGECLLTLDNNLLKDDLGITQLGYRSKIMKRVQALKAMLHPEL</sequence>
<dbReference type="InterPro" id="IPR013761">
    <property type="entry name" value="SAM/pointed_sf"/>
</dbReference>
<dbReference type="PRINTS" id="PR00401">
    <property type="entry name" value="SH2DOMAIN"/>
</dbReference>
<feature type="domain" description="SH2" evidence="3">
    <location>
        <begin position="539"/>
        <end position="633"/>
    </location>
</feature>
<dbReference type="STRING" id="400682.A0A1X7VNJ5"/>
<dbReference type="Gene3D" id="1.10.150.50">
    <property type="entry name" value="Transcription Factor, Ets-1"/>
    <property type="match status" value="1"/>
</dbReference>
<feature type="domain" description="SAM" evidence="5">
    <location>
        <begin position="703"/>
        <end position="767"/>
    </location>
</feature>
<feature type="region of interest" description="Disordered" evidence="2">
    <location>
        <begin position="202"/>
        <end position="228"/>
    </location>
</feature>
<protein>
    <recommendedName>
        <fullName evidence="8">SH2 domain-containing protein</fullName>
    </recommendedName>
</protein>
<proteinExistence type="predicted"/>
<dbReference type="SMART" id="SM00252">
    <property type="entry name" value="SH2"/>
    <property type="match status" value="2"/>
</dbReference>
<dbReference type="EnsemblMetazoa" id="XM_020005596.1">
    <property type="protein sequence ID" value="XP_019861155.1"/>
    <property type="gene ID" value="LOC109589532"/>
</dbReference>
<dbReference type="PROSITE" id="PS50021">
    <property type="entry name" value="CH"/>
    <property type="match status" value="1"/>
</dbReference>
<dbReference type="OrthoDB" id="775356at2759"/>
<dbReference type="EnsemblMetazoa" id="Aqu2.1.41642_001">
    <property type="protein sequence ID" value="Aqu2.1.41642_001"/>
    <property type="gene ID" value="Aqu2.1.41642"/>
</dbReference>
<feature type="domain" description="Calponin-homology (CH)" evidence="4">
    <location>
        <begin position="18"/>
        <end position="133"/>
    </location>
</feature>
<dbReference type="Pfam" id="PF00017">
    <property type="entry name" value="SH2"/>
    <property type="match status" value="2"/>
</dbReference>
<dbReference type="SUPFAM" id="SSF55550">
    <property type="entry name" value="SH2 domain"/>
    <property type="match status" value="2"/>
</dbReference>
<dbReference type="Pfam" id="PF00536">
    <property type="entry name" value="SAM_1"/>
    <property type="match status" value="1"/>
</dbReference>
<dbReference type="GO" id="GO:0051015">
    <property type="term" value="F:actin filament binding"/>
    <property type="evidence" value="ECO:0007669"/>
    <property type="project" value="TreeGrafter"/>
</dbReference>
<dbReference type="GO" id="GO:0005096">
    <property type="term" value="F:GTPase activator activity"/>
    <property type="evidence" value="ECO:0007669"/>
    <property type="project" value="TreeGrafter"/>
</dbReference>
<reference evidence="7" key="1">
    <citation type="journal article" date="2010" name="Nature">
        <title>The Amphimedon queenslandica genome and the evolution of animal complexity.</title>
        <authorList>
            <person name="Srivastava M."/>
            <person name="Simakov O."/>
            <person name="Chapman J."/>
            <person name="Fahey B."/>
            <person name="Gauthier M.E."/>
            <person name="Mitros T."/>
            <person name="Richards G.S."/>
            <person name="Conaco C."/>
            <person name="Dacre M."/>
            <person name="Hellsten U."/>
            <person name="Larroux C."/>
            <person name="Putnam N.H."/>
            <person name="Stanke M."/>
            <person name="Adamska M."/>
            <person name="Darling A."/>
            <person name="Degnan S.M."/>
            <person name="Oakley T.H."/>
            <person name="Plachetzki D.C."/>
            <person name="Zhai Y."/>
            <person name="Adamski M."/>
            <person name="Calcino A."/>
            <person name="Cummins S.F."/>
            <person name="Goodstein D.M."/>
            <person name="Harris C."/>
            <person name="Jackson D.J."/>
            <person name="Leys S.P."/>
            <person name="Shu S."/>
            <person name="Woodcroft B.J."/>
            <person name="Vervoort M."/>
            <person name="Kosik K.S."/>
            <person name="Manning G."/>
            <person name="Degnan B.M."/>
            <person name="Rokhsar D.S."/>
        </authorList>
    </citation>
    <scope>NUCLEOTIDE SEQUENCE [LARGE SCALE GENOMIC DNA]</scope>
</reference>
<dbReference type="InterPro" id="IPR036872">
    <property type="entry name" value="CH_dom_sf"/>
</dbReference>
<dbReference type="Proteomes" id="UP000007879">
    <property type="component" value="Unassembled WGS sequence"/>
</dbReference>
<dbReference type="InterPro" id="IPR001715">
    <property type="entry name" value="CH_dom"/>
</dbReference>
<evidence type="ECO:0000313" key="7">
    <source>
        <dbReference type="Proteomes" id="UP000007879"/>
    </source>
</evidence>
<dbReference type="GO" id="GO:0005938">
    <property type="term" value="C:cell cortex"/>
    <property type="evidence" value="ECO:0007669"/>
    <property type="project" value="TreeGrafter"/>
</dbReference>
<feature type="region of interest" description="Disordered" evidence="2">
    <location>
        <begin position="485"/>
        <end position="523"/>
    </location>
</feature>
<dbReference type="Gene3D" id="1.10.418.10">
    <property type="entry name" value="Calponin-like domain"/>
    <property type="match status" value="1"/>
</dbReference>
<feature type="region of interest" description="Disordered" evidence="2">
    <location>
        <begin position="659"/>
        <end position="681"/>
    </location>
</feature>
<gene>
    <name evidence="6" type="primary">109589532</name>
</gene>
<keyword evidence="7" id="KW-1185">Reference proteome</keyword>
<dbReference type="SUPFAM" id="SSF47576">
    <property type="entry name" value="Calponin-homology domain, CH-domain"/>
    <property type="match status" value="1"/>
</dbReference>
<keyword evidence="1" id="KW-0727">SH2 domain</keyword>
<dbReference type="InterPro" id="IPR000980">
    <property type="entry name" value="SH2"/>
</dbReference>
<dbReference type="AlphaFoldDB" id="A0A1X7VNJ5"/>
<dbReference type="GO" id="GO:0005516">
    <property type="term" value="F:calmodulin binding"/>
    <property type="evidence" value="ECO:0007669"/>
    <property type="project" value="TreeGrafter"/>
</dbReference>
<name>A0A1X7VNJ5_AMPQE</name>
<evidence type="ECO:0000259" key="5">
    <source>
        <dbReference type="PROSITE" id="PS50105"/>
    </source>
</evidence>
<dbReference type="PANTHER" id="PTHR14149:SF14">
    <property type="entry name" value="CALPONIN-HOMOLOGY (CH) DOMAIN-CONTAINING PROTEIN"/>
    <property type="match status" value="1"/>
</dbReference>
<dbReference type="CDD" id="cd21206">
    <property type="entry name" value="CH_IQGAP"/>
    <property type="match status" value="1"/>
</dbReference>
<dbReference type="InterPro" id="IPR036860">
    <property type="entry name" value="SH2_dom_sf"/>
</dbReference>
<accession>A0A1X7VNJ5</accession>
<dbReference type="InParanoid" id="A0A1X7VNJ5"/>
<dbReference type="CDD" id="cd00173">
    <property type="entry name" value="SH2"/>
    <property type="match status" value="1"/>
</dbReference>
<dbReference type="Pfam" id="PF00307">
    <property type="entry name" value="CH"/>
    <property type="match status" value="1"/>
</dbReference>
<evidence type="ECO:0008006" key="8">
    <source>
        <dbReference type="Google" id="ProtNLM"/>
    </source>
</evidence>
<dbReference type="GO" id="GO:1903479">
    <property type="term" value="P:mitotic actomyosin contractile ring assembly actin filament organization"/>
    <property type="evidence" value="ECO:0007669"/>
    <property type="project" value="TreeGrafter"/>
</dbReference>
<dbReference type="PANTHER" id="PTHR14149">
    <property type="entry name" value="RAS GTPASE-ACTIVATING PROTEIN WITH IQ MOTIF"/>
    <property type="match status" value="1"/>
</dbReference>
<dbReference type="Gene3D" id="3.30.505.10">
    <property type="entry name" value="SH2 domain"/>
    <property type="match status" value="2"/>
</dbReference>
<dbReference type="SMART" id="SM00033">
    <property type="entry name" value="CH"/>
    <property type="match status" value="1"/>
</dbReference>
<dbReference type="PROSITE" id="PS50105">
    <property type="entry name" value="SAM_DOMAIN"/>
    <property type="match status" value="1"/>
</dbReference>
<reference evidence="6" key="2">
    <citation type="submission" date="2017-05" db="UniProtKB">
        <authorList>
            <consortium name="EnsemblMetazoa"/>
        </authorList>
    </citation>
    <scope>IDENTIFICATION</scope>
</reference>
<dbReference type="SUPFAM" id="SSF47769">
    <property type="entry name" value="SAM/Pointed domain"/>
    <property type="match status" value="1"/>
</dbReference>
<evidence type="ECO:0000259" key="4">
    <source>
        <dbReference type="PROSITE" id="PS50021"/>
    </source>
</evidence>